<name>A0A6G1AHV0_CROCR</name>
<keyword evidence="2" id="KW-1185">Reference proteome</keyword>
<dbReference type="Proteomes" id="UP000475037">
    <property type="component" value="Unassembled WGS sequence"/>
</dbReference>
<reference evidence="1 2" key="1">
    <citation type="submission" date="2019-11" db="EMBL/GenBank/DDBJ databases">
        <authorList>
            <person name="Yang C."/>
            <person name="Li F."/>
        </authorList>
    </citation>
    <scope>NUCLEOTIDE SEQUENCE [LARGE SCALE GENOMIC DNA]</scope>
    <source>
        <strain evidence="1">KB4526</strain>
        <tissue evidence="1">Muscle</tissue>
    </source>
</reference>
<proteinExistence type="predicted"/>
<evidence type="ECO:0000313" key="2">
    <source>
        <dbReference type="Proteomes" id="UP000475037"/>
    </source>
</evidence>
<dbReference type="AlphaFoldDB" id="A0A6G1AHV0"/>
<organism evidence="1 2">
    <name type="scientific">Crocuta crocuta</name>
    <name type="common">Spotted hyena</name>
    <dbReference type="NCBI Taxonomy" id="9678"/>
    <lineage>
        <taxon>Eukaryota</taxon>
        <taxon>Metazoa</taxon>
        <taxon>Chordata</taxon>
        <taxon>Craniata</taxon>
        <taxon>Vertebrata</taxon>
        <taxon>Euteleostomi</taxon>
        <taxon>Mammalia</taxon>
        <taxon>Eutheria</taxon>
        <taxon>Laurasiatheria</taxon>
        <taxon>Carnivora</taxon>
        <taxon>Feliformia</taxon>
        <taxon>Hyaenidae</taxon>
        <taxon>Crocuta</taxon>
    </lineage>
</organism>
<comment type="caution">
    <text evidence="1">The sequence shown here is derived from an EMBL/GenBank/DDBJ whole genome shotgun (WGS) entry which is preliminary data.</text>
</comment>
<protein>
    <submittedName>
        <fullName evidence="1">LORF2 protein</fullName>
    </submittedName>
</protein>
<evidence type="ECO:0000313" key="1">
    <source>
        <dbReference type="EMBL" id="KAF0875419.1"/>
    </source>
</evidence>
<sequence length="108" mass="12403">IYANKLNNLKEIDKILKTYNVLKINHGKGENMSKLSIRKETDSFIKNLPANKSPGPDSFTCKFYSTFKINTNSFPTLLTEREQTLPNLFYEASITMLPKPDKDTTKKK</sequence>
<dbReference type="EMBL" id="VOAJ01005124">
    <property type="protein sequence ID" value="KAF0875419.1"/>
    <property type="molecule type" value="Genomic_DNA"/>
</dbReference>
<gene>
    <name evidence="1" type="ORF">FOF47_R18857</name>
</gene>
<dbReference type="PANTHER" id="PTHR19446">
    <property type="entry name" value="REVERSE TRANSCRIPTASES"/>
    <property type="match status" value="1"/>
</dbReference>
<feature type="non-terminal residue" evidence="1">
    <location>
        <position position="1"/>
    </location>
</feature>
<feature type="non-terminal residue" evidence="1">
    <location>
        <position position="108"/>
    </location>
</feature>
<accession>A0A6G1AHV0</accession>